<dbReference type="InterPro" id="IPR036179">
    <property type="entry name" value="Ig-like_dom_sf"/>
</dbReference>
<evidence type="ECO:0008006" key="8">
    <source>
        <dbReference type="Google" id="ProtNLM"/>
    </source>
</evidence>
<dbReference type="PROSITE" id="PS50835">
    <property type="entry name" value="IG_LIKE"/>
    <property type="match status" value="1"/>
</dbReference>
<dbReference type="InterPro" id="IPR007110">
    <property type="entry name" value="Ig-like_dom"/>
</dbReference>
<dbReference type="AlphaFoldDB" id="A0ABD1J5Z6"/>
<dbReference type="SMART" id="SM00407">
    <property type="entry name" value="IGc1"/>
    <property type="match status" value="1"/>
</dbReference>
<dbReference type="SUPFAM" id="SSF48726">
    <property type="entry name" value="Immunoglobulin"/>
    <property type="match status" value="1"/>
</dbReference>
<evidence type="ECO:0000259" key="4">
    <source>
        <dbReference type="PROSITE" id="PS50234"/>
    </source>
</evidence>
<dbReference type="Gene3D" id="2.60.40.10">
    <property type="entry name" value="Immunoglobulins"/>
    <property type="match status" value="1"/>
</dbReference>
<dbReference type="Pfam" id="PF00129">
    <property type="entry name" value="MHC_I"/>
    <property type="match status" value="1"/>
</dbReference>
<dbReference type="PANTHER" id="PTHR16675">
    <property type="entry name" value="MHC CLASS I-RELATED"/>
    <property type="match status" value="1"/>
</dbReference>
<proteinExistence type="predicted"/>
<dbReference type="Pfam" id="PF07654">
    <property type="entry name" value="C1-set"/>
    <property type="match status" value="1"/>
</dbReference>
<evidence type="ECO:0000256" key="1">
    <source>
        <dbReference type="ARBA" id="ARBA00023180"/>
    </source>
</evidence>
<dbReference type="PROSITE" id="PS50234">
    <property type="entry name" value="VWFA"/>
    <property type="match status" value="1"/>
</dbReference>
<dbReference type="InterPro" id="IPR011161">
    <property type="entry name" value="MHC_I-like_Ag-recog"/>
</dbReference>
<dbReference type="SUPFAM" id="SSF53300">
    <property type="entry name" value="vWA-like"/>
    <property type="match status" value="1"/>
</dbReference>
<evidence type="ECO:0000256" key="2">
    <source>
        <dbReference type="SAM" id="Phobius"/>
    </source>
</evidence>
<keyword evidence="1" id="KW-0325">Glycoprotein</keyword>
<feature type="chain" id="PRO_5044751997" description="VWFA domain-containing protein" evidence="3">
    <location>
        <begin position="20"/>
        <end position="546"/>
    </location>
</feature>
<keyword evidence="2" id="KW-0472">Membrane</keyword>
<name>A0ABD1J5Z6_9TELE</name>
<keyword evidence="2" id="KW-1133">Transmembrane helix</keyword>
<dbReference type="InterPro" id="IPR050208">
    <property type="entry name" value="MHC_class-I_related"/>
</dbReference>
<keyword evidence="3" id="KW-0732">Signal</keyword>
<feature type="domain" description="VWFA" evidence="4">
    <location>
        <begin position="35"/>
        <end position="212"/>
    </location>
</feature>
<dbReference type="SUPFAM" id="SSF54452">
    <property type="entry name" value="MHC antigen-recognition domain"/>
    <property type="match status" value="1"/>
</dbReference>
<organism evidence="6 7">
    <name type="scientific">Coilia grayii</name>
    <name type="common">Gray's grenadier anchovy</name>
    <dbReference type="NCBI Taxonomy" id="363190"/>
    <lineage>
        <taxon>Eukaryota</taxon>
        <taxon>Metazoa</taxon>
        <taxon>Chordata</taxon>
        <taxon>Craniata</taxon>
        <taxon>Vertebrata</taxon>
        <taxon>Euteleostomi</taxon>
        <taxon>Actinopterygii</taxon>
        <taxon>Neopterygii</taxon>
        <taxon>Teleostei</taxon>
        <taxon>Clupei</taxon>
        <taxon>Clupeiformes</taxon>
        <taxon>Clupeoidei</taxon>
        <taxon>Engraulidae</taxon>
        <taxon>Coilinae</taxon>
        <taxon>Coilia</taxon>
    </lineage>
</organism>
<dbReference type="InterPro" id="IPR013783">
    <property type="entry name" value="Ig-like_fold"/>
</dbReference>
<dbReference type="InterPro" id="IPR037055">
    <property type="entry name" value="MHC_I-like_Ag-recog_sf"/>
</dbReference>
<dbReference type="InterPro" id="IPR036465">
    <property type="entry name" value="vWFA_dom_sf"/>
</dbReference>
<keyword evidence="7" id="KW-1185">Reference proteome</keyword>
<dbReference type="Proteomes" id="UP001591681">
    <property type="component" value="Unassembled WGS sequence"/>
</dbReference>
<protein>
    <recommendedName>
        <fullName evidence="8">VWFA domain-containing protein</fullName>
    </recommendedName>
</protein>
<evidence type="ECO:0000256" key="3">
    <source>
        <dbReference type="SAM" id="SignalP"/>
    </source>
</evidence>
<dbReference type="InterPro" id="IPR003597">
    <property type="entry name" value="Ig_C1-set"/>
</dbReference>
<dbReference type="InterPro" id="IPR002035">
    <property type="entry name" value="VWF_A"/>
</dbReference>
<feature type="domain" description="Ig-like" evidence="5">
    <location>
        <begin position="408"/>
        <end position="499"/>
    </location>
</feature>
<comment type="caution">
    <text evidence="6">The sequence shown here is derived from an EMBL/GenBank/DDBJ whole genome shotgun (WGS) entry which is preliminary data.</text>
</comment>
<dbReference type="EMBL" id="JBHFQA010000019">
    <property type="protein sequence ID" value="KAL2082603.1"/>
    <property type="molecule type" value="Genomic_DNA"/>
</dbReference>
<sequence>MEWLSIVFVILIWQNESVAVSSVIDDCTNRHTPVDIVLMLDGTWDFEPTEYALFRTVLEDQVTKMNINFTQSRIGLILYNNTWQLNEFHLNTDITNVLLTITHRYGRPKTGEGLTFALQTFRRTGVPKIMILISCGQSTDDVTQPAQRLRDFGIAFYVIGVATRVEGGIDVRNASLQEWTAIASRPRQPEDKYIFIPEQFNLALLYSLIPSICNQIQYQDRKIKGSVGNHSLHYIYTFVLRADEHPSLGITAVGLLDDQPIEVYSSKYWNWVPKTQWMKNNMPAEYWKTGNLKMEALNLTVLEIMQDNCESAVCVLQWRVGCEAEKLGNESLILQKLIEEYHLNGEHVQATNSSWQLAAPVQHASPPGQVLKGARNISRQIGDFLQKECVDQEMRRFIIYDDKEPSAPHATVLPPRNSSRSCILLSCMATGFYPRDIRMSFQKNGVKVPDEDGVISTGTRPNGDGTFQLRKTLEIVECLDPYNVLYECVVEHASTKYLQTLQIINMDGMCGFMLRVRSGIVLTSLFLLMLSHVFFYWFIEKWTNGK</sequence>
<gene>
    <name evidence="6" type="ORF">ACEWY4_022421</name>
</gene>
<dbReference type="SMART" id="SM00327">
    <property type="entry name" value="VWA"/>
    <property type="match status" value="1"/>
</dbReference>
<accession>A0ABD1J5Z6</accession>
<feature type="transmembrane region" description="Helical" evidence="2">
    <location>
        <begin position="519"/>
        <end position="539"/>
    </location>
</feature>
<dbReference type="InterPro" id="IPR011162">
    <property type="entry name" value="MHC_I/II-like_Ag-recog"/>
</dbReference>
<dbReference type="Gene3D" id="3.40.50.410">
    <property type="entry name" value="von Willebrand factor, type A domain"/>
    <property type="match status" value="1"/>
</dbReference>
<evidence type="ECO:0000259" key="5">
    <source>
        <dbReference type="PROSITE" id="PS50835"/>
    </source>
</evidence>
<dbReference type="Pfam" id="PF00092">
    <property type="entry name" value="VWA"/>
    <property type="match status" value="1"/>
</dbReference>
<evidence type="ECO:0000313" key="6">
    <source>
        <dbReference type="EMBL" id="KAL2082603.1"/>
    </source>
</evidence>
<evidence type="ECO:0000313" key="7">
    <source>
        <dbReference type="Proteomes" id="UP001591681"/>
    </source>
</evidence>
<dbReference type="Gene3D" id="3.30.500.10">
    <property type="entry name" value="MHC class I-like antigen recognition-like"/>
    <property type="match status" value="1"/>
</dbReference>
<dbReference type="PANTHER" id="PTHR16675:SF193">
    <property type="entry name" value="LOC571647 PROTEIN-RELATED"/>
    <property type="match status" value="1"/>
</dbReference>
<feature type="signal peptide" evidence="3">
    <location>
        <begin position="1"/>
        <end position="19"/>
    </location>
</feature>
<keyword evidence="2" id="KW-0812">Transmembrane</keyword>
<reference evidence="6 7" key="1">
    <citation type="submission" date="2024-09" db="EMBL/GenBank/DDBJ databases">
        <title>A chromosome-level genome assembly of Gray's grenadier anchovy, Coilia grayii.</title>
        <authorList>
            <person name="Fu Z."/>
        </authorList>
    </citation>
    <scope>NUCLEOTIDE SEQUENCE [LARGE SCALE GENOMIC DNA]</scope>
    <source>
        <strain evidence="6">G4</strain>
        <tissue evidence="6">Muscle</tissue>
    </source>
</reference>